<dbReference type="HAMAP" id="MF_00165">
    <property type="entry name" value="Thymidylate_kinase"/>
    <property type="match status" value="1"/>
</dbReference>
<evidence type="ECO:0000313" key="14">
    <source>
        <dbReference type="Proteomes" id="UP001620597"/>
    </source>
</evidence>
<evidence type="ECO:0000259" key="12">
    <source>
        <dbReference type="Pfam" id="PF02223"/>
    </source>
</evidence>
<evidence type="ECO:0000313" key="13">
    <source>
        <dbReference type="EMBL" id="MFK4752076.1"/>
    </source>
</evidence>
<comment type="catalytic activity">
    <reaction evidence="10 11">
        <text>dTMP + ATP = dTDP + ADP</text>
        <dbReference type="Rhea" id="RHEA:13517"/>
        <dbReference type="ChEBI" id="CHEBI:30616"/>
        <dbReference type="ChEBI" id="CHEBI:58369"/>
        <dbReference type="ChEBI" id="CHEBI:63528"/>
        <dbReference type="ChEBI" id="CHEBI:456216"/>
        <dbReference type="EC" id="2.7.4.9"/>
    </reaction>
</comment>
<keyword evidence="5 11" id="KW-0545">Nucleotide biosynthesis</keyword>
<dbReference type="NCBIfam" id="TIGR00041">
    <property type="entry name" value="DTMP_kinase"/>
    <property type="match status" value="1"/>
</dbReference>
<keyword evidence="8 11" id="KW-0067">ATP-binding</keyword>
<sequence length="216" mass="23713">MTSNPRGKFITFEGGEGVGKSTNIHWCSDWLTAQNIDVIVTREPGGTPIAELIRNKLLKAHHAEPMVPMAELLLMFAARAQHLEAVILPALSQGTWVLCDRFTDSTIAYQGFGRGLDLSSIETLKTLVQGTLEPDCTLLLDAPIEVGMARAHGRSVATGEATDRFEIEQLAFFERVRDGFQTLAATHSRFVTLDATQTLDDIQAELAIRLNLLRAP</sequence>
<gene>
    <name evidence="11 13" type="primary">tmk</name>
    <name evidence="13" type="ORF">WG929_06615</name>
</gene>
<dbReference type="EMBL" id="JBBKTX010000006">
    <property type="protein sequence ID" value="MFK4752076.1"/>
    <property type="molecule type" value="Genomic_DNA"/>
</dbReference>
<evidence type="ECO:0000256" key="9">
    <source>
        <dbReference type="ARBA" id="ARBA00029962"/>
    </source>
</evidence>
<dbReference type="SUPFAM" id="SSF52540">
    <property type="entry name" value="P-loop containing nucleoside triphosphate hydrolases"/>
    <property type="match status" value="1"/>
</dbReference>
<evidence type="ECO:0000256" key="10">
    <source>
        <dbReference type="ARBA" id="ARBA00048743"/>
    </source>
</evidence>
<feature type="binding site" evidence="11">
    <location>
        <begin position="14"/>
        <end position="21"/>
    </location>
    <ligand>
        <name>ATP</name>
        <dbReference type="ChEBI" id="CHEBI:30616"/>
    </ligand>
</feature>
<keyword evidence="14" id="KW-1185">Reference proteome</keyword>
<evidence type="ECO:0000256" key="5">
    <source>
        <dbReference type="ARBA" id="ARBA00022727"/>
    </source>
</evidence>
<comment type="function">
    <text evidence="11">Phosphorylation of dTMP to form dTDP in both de novo and salvage pathways of dTTP synthesis.</text>
</comment>
<dbReference type="InterPro" id="IPR027417">
    <property type="entry name" value="P-loop_NTPase"/>
</dbReference>
<keyword evidence="7 11" id="KW-0418">Kinase</keyword>
<organism evidence="13 14">
    <name type="scientific">Oceanobacter antarcticus</name>
    <dbReference type="NCBI Taxonomy" id="3133425"/>
    <lineage>
        <taxon>Bacteria</taxon>
        <taxon>Pseudomonadati</taxon>
        <taxon>Pseudomonadota</taxon>
        <taxon>Gammaproteobacteria</taxon>
        <taxon>Oceanospirillales</taxon>
        <taxon>Oceanospirillaceae</taxon>
        <taxon>Oceanobacter</taxon>
    </lineage>
</organism>
<dbReference type="InterPro" id="IPR039430">
    <property type="entry name" value="Thymidylate_kin-like_dom"/>
</dbReference>
<keyword evidence="6 11" id="KW-0547">Nucleotide-binding</keyword>
<dbReference type="PANTHER" id="PTHR10344:SF4">
    <property type="entry name" value="UMP-CMP KINASE 2, MITOCHONDRIAL"/>
    <property type="match status" value="1"/>
</dbReference>
<dbReference type="Pfam" id="PF02223">
    <property type="entry name" value="Thymidylate_kin"/>
    <property type="match status" value="1"/>
</dbReference>
<evidence type="ECO:0000256" key="6">
    <source>
        <dbReference type="ARBA" id="ARBA00022741"/>
    </source>
</evidence>
<accession>A0ABW8NGQ9</accession>
<evidence type="ECO:0000256" key="2">
    <source>
        <dbReference type="ARBA" id="ARBA00012980"/>
    </source>
</evidence>
<evidence type="ECO:0000256" key="3">
    <source>
        <dbReference type="ARBA" id="ARBA00017144"/>
    </source>
</evidence>
<feature type="domain" description="Thymidylate kinase-like" evidence="12">
    <location>
        <begin position="12"/>
        <end position="205"/>
    </location>
</feature>
<proteinExistence type="inferred from homology"/>
<reference evidence="13 14" key="1">
    <citation type="submission" date="2024-03" db="EMBL/GenBank/DDBJ databases">
        <title>High-quality draft genome sequence of Oceanobacter sp. wDCs-4.</title>
        <authorList>
            <person name="Dong C."/>
        </authorList>
    </citation>
    <scope>NUCLEOTIDE SEQUENCE [LARGE SCALE GENOMIC DNA]</scope>
    <source>
        <strain evidence="14">wDCs-4</strain>
    </source>
</reference>
<dbReference type="Proteomes" id="UP001620597">
    <property type="component" value="Unassembled WGS sequence"/>
</dbReference>
<evidence type="ECO:0000256" key="1">
    <source>
        <dbReference type="ARBA" id="ARBA00009776"/>
    </source>
</evidence>
<dbReference type="PANTHER" id="PTHR10344">
    <property type="entry name" value="THYMIDYLATE KINASE"/>
    <property type="match status" value="1"/>
</dbReference>
<dbReference type="InterPro" id="IPR018095">
    <property type="entry name" value="Thymidylate_kin_CS"/>
</dbReference>
<evidence type="ECO:0000256" key="11">
    <source>
        <dbReference type="HAMAP-Rule" id="MF_00165"/>
    </source>
</evidence>
<dbReference type="InterPro" id="IPR018094">
    <property type="entry name" value="Thymidylate_kinase"/>
</dbReference>
<keyword evidence="4 11" id="KW-0808">Transferase</keyword>
<comment type="caution">
    <text evidence="13">The sequence shown here is derived from an EMBL/GenBank/DDBJ whole genome shotgun (WGS) entry which is preliminary data.</text>
</comment>
<dbReference type="EC" id="2.7.4.9" evidence="2 11"/>
<dbReference type="GO" id="GO:0004798">
    <property type="term" value="F:dTMP kinase activity"/>
    <property type="evidence" value="ECO:0007669"/>
    <property type="project" value="UniProtKB-EC"/>
</dbReference>
<evidence type="ECO:0000256" key="8">
    <source>
        <dbReference type="ARBA" id="ARBA00022840"/>
    </source>
</evidence>
<dbReference type="PROSITE" id="PS01331">
    <property type="entry name" value="THYMIDYLATE_KINASE"/>
    <property type="match status" value="1"/>
</dbReference>
<dbReference type="RefSeq" id="WP_416205409.1">
    <property type="nucleotide sequence ID" value="NZ_JBBKTX010000006.1"/>
</dbReference>
<dbReference type="CDD" id="cd01672">
    <property type="entry name" value="TMPK"/>
    <property type="match status" value="1"/>
</dbReference>
<protein>
    <recommendedName>
        <fullName evidence="3 11">Thymidylate kinase</fullName>
        <ecNumber evidence="2 11">2.7.4.9</ecNumber>
    </recommendedName>
    <alternativeName>
        <fullName evidence="9 11">dTMP kinase</fullName>
    </alternativeName>
</protein>
<evidence type="ECO:0000256" key="4">
    <source>
        <dbReference type="ARBA" id="ARBA00022679"/>
    </source>
</evidence>
<evidence type="ECO:0000256" key="7">
    <source>
        <dbReference type="ARBA" id="ARBA00022777"/>
    </source>
</evidence>
<dbReference type="Gene3D" id="3.40.50.300">
    <property type="entry name" value="P-loop containing nucleotide triphosphate hydrolases"/>
    <property type="match status" value="1"/>
</dbReference>
<comment type="similarity">
    <text evidence="1 11">Belongs to the thymidylate kinase family.</text>
</comment>
<name>A0ABW8NGQ9_9GAMM</name>